<evidence type="ECO:0000256" key="1">
    <source>
        <dbReference type="ARBA" id="ARBA00005986"/>
    </source>
</evidence>
<dbReference type="GeneID" id="27664939"/>
<dbReference type="InterPro" id="IPR011008">
    <property type="entry name" value="Dimeric_a/b-barrel"/>
</dbReference>
<sequence>MSNSGPAVNGPLPTPGRYLKVSLFLRKVPSVSDEYFHGYWRNNHLVPAFANDTFMSKVRKYNQNRSPFANTEKHHITPDVRAEAQSLGIPVLDYDGVAEVWVDGVEDWKQIVTDTDFVKAVAEDEKHFILHPINVMFGWDNLIIDKEAGINNGPK</sequence>
<dbReference type="Gene3D" id="3.30.70.100">
    <property type="match status" value="1"/>
</dbReference>
<accession>A0A0F2MAW1</accession>
<comment type="similarity">
    <text evidence="1">Belongs to the tpcK family.</text>
</comment>
<proteinExistence type="inferred from homology"/>
<dbReference type="SUPFAM" id="SSF54909">
    <property type="entry name" value="Dimeric alpha+beta barrel"/>
    <property type="match status" value="1"/>
</dbReference>
<organism evidence="3 4">
    <name type="scientific">Sporothrix schenckii 1099-18</name>
    <dbReference type="NCBI Taxonomy" id="1397361"/>
    <lineage>
        <taxon>Eukaryota</taxon>
        <taxon>Fungi</taxon>
        <taxon>Dikarya</taxon>
        <taxon>Ascomycota</taxon>
        <taxon>Pezizomycotina</taxon>
        <taxon>Sordariomycetes</taxon>
        <taxon>Sordariomycetidae</taxon>
        <taxon>Ophiostomatales</taxon>
        <taxon>Ophiostomataceae</taxon>
        <taxon>Sporothrix</taxon>
    </lineage>
</organism>
<reference evidence="3 4" key="2">
    <citation type="journal article" date="2015" name="Eukaryot. Cell">
        <title>Asexual propagation of a virulent clone complex in a human and feline outbreak of sporotrichosis.</title>
        <authorList>
            <person name="Teixeira Mde M."/>
            <person name="Rodrigues A.M."/>
            <person name="Tsui C.K."/>
            <person name="de Almeida L.G."/>
            <person name="Van Diepeningen A.D."/>
            <person name="van den Ende B.G."/>
            <person name="Fernandes G.F."/>
            <person name="Kano R."/>
            <person name="Hamelin R.C."/>
            <person name="Lopes-Bezerra L.M."/>
            <person name="Vasconcelos A.T."/>
            <person name="de Hoog S."/>
            <person name="de Camargo Z.P."/>
            <person name="Felipe M.S."/>
        </authorList>
    </citation>
    <scope>NUCLEOTIDE SEQUENCE [LARGE SCALE GENOMIC DNA]</scope>
    <source>
        <strain evidence="3 4">1099-18</strain>
    </source>
</reference>
<dbReference type="KEGG" id="ssck:SPSK_02797"/>
<dbReference type="InterPro" id="IPR009799">
    <property type="entry name" value="EthD_dom"/>
</dbReference>
<dbReference type="AlphaFoldDB" id="A0A0F2MAW1"/>
<dbReference type="EMBL" id="AXCR01000006">
    <property type="protein sequence ID" value="KJR86838.1"/>
    <property type="molecule type" value="Genomic_DNA"/>
</dbReference>
<gene>
    <name evidence="3" type="ORF">SPSK_02797</name>
</gene>
<comment type="caution">
    <text evidence="3">The sequence shown here is derived from an EMBL/GenBank/DDBJ whole genome shotgun (WGS) entry which is preliminary data.</text>
</comment>
<evidence type="ECO:0000259" key="2">
    <source>
        <dbReference type="Pfam" id="PF07110"/>
    </source>
</evidence>
<dbReference type="RefSeq" id="XP_016589514.1">
    <property type="nucleotide sequence ID" value="XM_016729662.1"/>
</dbReference>
<feature type="domain" description="EthD" evidence="2">
    <location>
        <begin position="29"/>
        <end position="129"/>
    </location>
</feature>
<name>A0A0F2MAW1_SPOSC</name>
<dbReference type="GO" id="GO:0016491">
    <property type="term" value="F:oxidoreductase activity"/>
    <property type="evidence" value="ECO:0007669"/>
    <property type="project" value="InterPro"/>
</dbReference>
<protein>
    <recommendedName>
        <fullName evidence="2">EthD domain-containing protein</fullName>
    </recommendedName>
</protein>
<dbReference type="Pfam" id="PF07110">
    <property type="entry name" value="EthD"/>
    <property type="match status" value="1"/>
</dbReference>
<evidence type="ECO:0000313" key="3">
    <source>
        <dbReference type="EMBL" id="KJR86838.1"/>
    </source>
</evidence>
<evidence type="ECO:0000313" key="4">
    <source>
        <dbReference type="Proteomes" id="UP000033710"/>
    </source>
</evidence>
<reference evidence="3 4" key="1">
    <citation type="journal article" date="2014" name="BMC Genomics">
        <title>Comparative genomics of the major fungal agents of human and animal Sporotrichosis: Sporothrix schenckii and Sporothrix brasiliensis.</title>
        <authorList>
            <person name="Teixeira M.M."/>
            <person name="de Almeida L.G."/>
            <person name="Kubitschek-Barreira P."/>
            <person name="Alves F.L."/>
            <person name="Kioshima E.S."/>
            <person name="Abadio A.K."/>
            <person name="Fernandes L."/>
            <person name="Derengowski L.S."/>
            <person name="Ferreira K.S."/>
            <person name="Souza R.C."/>
            <person name="Ruiz J.C."/>
            <person name="de Andrade N.C."/>
            <person name="Paes H.C."/>
            <person name="Nicola A.M."/>
            <person name="Albuquerque P."/>
            <person name="Gerber A.L."/>
            <person name="Martins V.P."/>
            <person name="Peconick L.D."/>
            <person name="Neto A.V."/>
            <person name="Chaucanez C.B."/>
            <person name="Silva P.A."/>
            <person name="Cunha O.L."/>
            <person name="de Oliveira F.F."/>
            <person name="dos Santos T.C."/>
            <person name="Barros A.L."/>
            <person name="Soares M.A."/>
            <person name="de Oliveira L.M."/>
            <person name="Marini M.M."/>
            <person name="Villalobos-Duno H."/>
            <person name="Cunha M.M."/>
            <person name="de Hoog S."/>
            <person name="da Silveira J.F."/>
            <person name="Henrissat B."/>
            <person name="Nino-Vega G.A."/>
            <person name="Cisalpino P.S."/>
            <person name="Mora-Montes H.M."/>
            <person name="Almeida S.R."/>
            <person name="Stajich J.E."/>
            <person name="Lopes-Bezerra L.M."/>
            <person name="Vasconcelos A.T."/>
            <person name="Felipe M.S."/>
        </authorList>
    </citation>
    <scope>NUCLEOTIDE SEQUENCE [LARGE SCALE GENOMIC DNA]</scope>
    <source>
        <strain evidence="3 4">1099-18</strain>
    </source>
</reference>
<dbReference type="VEuPathDB" id="FungiDB:SPSK_02797"/>
<dbReference type="Proteomes" id="UP000033710">
    <property type="component" value="Unassembled WGS sequence"/>
</dbReference>
<dbReference type="OrthoDB" id="3454835at2759"/>